<comment type="caution">
    <text evidence="2">The sequence shown here is derived from an EMBL/GenBank/DDBJ whole genome shotgun (WGS) entry which is preliminary data.</text>
</comment>
<dbReference type="Proteomes" id="UP000094527">
    <property type="component" value="Unassembled WGS sequence"/>
</dbReference>
<organism evidence="2 3">
    <name type="scientific">Orchesella cincta</name>
    <name type="common">Springtail</name>
    <name type="synonym">Podura cincta</name>
    <dbReference type="NCBI Taxonomy" id="48709"/>
    <lineage>
        <taxon>Eukaryota</taxon>
        <taxon>Metazoa</taxon>
        <taxon>Ecdysozoa</taxon>
        <taxon>Arthropoda</taxon>
        <taxon>Hexapoda</taxon>
        <taxon>Collembola</taxon>
        <taxon>Entomobryomorpha</taxon>
        <taxon>Entomobryoidea</taxon>
        <taxon>Orchesellidae</taxon>
        <taxon>Orchesellinae</taxon>
        <taxon>Orchesella</taxon>
    </lineage>
</organism>
<name>A0A1D2NCR8_ORCCI</name>
<feature type="compositionally biased region" description="Acidic residues" evidence="1">
    <location>
        <begin position="225"/>
        <end position="235"/>
    </location>
</feature>
<feature type="region of interest" description="Disordered" evidence="1">
    <location>
        <begin position="217"/>
        <end position="270"/>
    </location>
</feature>
<gene>
    <name evidence="2" type="ORF">Ocin01_03611</name>
</gene>
<evidence type="ECO:0000313" key="2">
    <source>
        <dbReference type="EMBL" id="ODN03054.1"/>
    </source>
</evidence>
<dbReference type="AlphaFoldDB" id="A0A1D2NCR8"/>
<protein>
    <submittedName>
        <fullName evidence="2">Uncharacterized protein</fullName>
    </submittedName>
</protein>
<dbReference type="InterPro" id="IPR036397">
    <property type="entry name" value="RNaseH_sf"/>
</dbReference>
<reference evidence="2 3" key="1">
    <citation type="journal article" date="2016" name="Genome Biol. Evol.">
        <title>Gene Family Evolution Reflects Adaptation to Soil Environmental Stressors in the Genome of the Collembolan Orchesella cincta.</title>
        <authorList>
            <person name="Faddeeva-Vakhrusheva A."/>
            <person name="Derks M.F."/>
            <person name="Anvar S.Y."/>
            <person name="Agamennone V."/>
            <person name="Suring W."/>
            <person name="Smit S."/>
            <person name="van Straalen N.M."/>
            <person name="Roelofs D."/>
        </authorList>
    </citation>
    <scope>NUCLEOTIDE SEQUENCE [LARGE SCALE GENOMIC DNA]</scope>
    <source>
        <tissue evidence="2">Mixed pool</tissue>
    </source>
</reference>
<feature type="region of interest" description="Disordered" evidence="1">
    <location>
        <begin position="174"/>
        <end position="202"/>
    </location>
</feature>
<feature type="region of interest" description="Disordered" evidence="1">
    <location>
        <begin position="1"/>
        <end position="20"/>
    </location>
</feature>
<evidence type="ECO:0000313" key="3">
    <source>
        <dbReference type="Proteomes" id="UP000094527"/>
    </source>
</evidence>
<dbReference type="GO" id="GO:0003676">
    <property type="term" value="F:nucleic acid binding"/>
    <property type="evidence" value="ECO:0007669"/>
    <property type="project" value="InterPro"/>
</dbReference>
<accession>A0A1D2NCR8</accession>
<dbReference type="Gene3D" id="3.30.420.10">
    <property type="entry name" value="Ribonuclease H-like superfamily/Ribonuclease H"/>
    <property type="match status" value="1"/>
</dbReference>
<feature type="compositionally biased region" description="Polar residues" evidence="1">
    <location>
        <begin position="1"/>
        <end position="10"/>
    </location>
</feature>
<evidence type="ECO:0000256" key="1">
    <source>
        <dbReference type="SAM" id="MobiDB-lite"/>
    </source>
</evidence>
<dbReference type="EMBL" id="LJIJ01000088">
    <property type="protein sequence ID" value="ODN03054.1"/>
    <property type="molecule type" value="Genomic_DNA"/>
</dbReference>
<keyword evidence="3" id="KW-1185">Reference proteome</keyword>
<proteinExistence type="predicted"/>
<sequence>MQSSNRSPNNDFRPHVSHSPPPVFIPFRSYHQEPNFPCRFPPNDVRPRFIEGRGCGPPYHPPPQGSMCPPHLRPHPYRPYDRQRGYQSPSPAYNNVGRHNGGPPQFHGVQMFRGPVQDVVQYYPESSPPPPANFQEHHSPPLEFVLRTSIVPPPDRYPNLNRIPRDNYGERYNFRGRYRTPYPTGPDAREEHFGNARGNNDAVAVGSISPNVVQMGSDLVNSSCTDDEGEEDEEERSSSSDSLGVEEEEEYEPEHPEIAVNPNSSCHLSLPAPLESMVEENKPVPEANEMTACDEDGFYEVYVAACVSQYPTGTGRTIEVAGYGIWSTNDQQISLSGVLDENRPPKIKPVMILGSAKAVEFMKNQGYSRIRLNLESDYLNQNVLGWISKYMEDPNVEPANWDEYKYQIEIKSLCESATGMVIKWSHVFNASNKRVGLMKAKYLAKAATDTWIKDLKVREEAVGTGTYD</sequence>